<dbReference type="SUPFAM" id="SSF55811">
    <property type="entry name" value="Nudix"/>
    <property type="match status" value="1"/>
</dbReference>
<dbReference type="InterPro" id="IPR000086">
    <property type="entry name" value="NUDIX_hydrolase_dom"/>
</dbReference>
<evidence type="ECO:0000256" key="2">
    <source>
        <dbReference type="ARBA" id="ARBA00022801"/>
    </source>
</evidence>
<dbReference type="Gene3D" id="3.90.79.10">
    <property type="entry name" value="Nucleoside Triphosphate Pyrophosphohydrolase"/>
    <property type="match status" value="1"/>
</dbReference>
<dbReference type="AlphaFoldDB" id="A0A0R2JF36"/>
<dbReference type="GO" id="GO:0016787">
    <property type="term" value="F:hydrolase activity"/>
    <property type="evidence" value="ECO:0007669"/>
    <property type="project" value="UniProtKB-KW"/>
</dbReference>
<name>A0A0R2JF36_9LACO</name>
<dbReference type="EMBL" id="JQCD01000031">
    <property type="protein sequence ID" value="KRN75961.1"/>
    <property type="molecule type" value="Genomic_DNA"/>
</dbReference>
<dbReference type="PANTHER" id="PTHR43736:SF1">
    <property type="entry name" value="DIHYDRONEOPTERIN TRIPHOSPHATE DIPHOSPHATASE"/>
    <property type="match status" value="1"/>
</dbReference>
<dbReference type="InterPro" id="IPR020084">
    <property type="entry name" value="NUDIX_hydrolase_CS"/>
</dbReference>
<evidence type="ECO:0000259" key="3">
    <source>
        <dbReference type="PROSITE" id="PS51462"/>
    </source>
</evidence>
<keyword evidence="2 4" id="KW-0378">Hydrolase</keyword>
<dbReference type="PATRIC" id="fig|1620.3.peg.1025"/>
<sequence length="161" mass="18308">MMSQLHQAFGVYGIYTSDKSDLLVIHKTDGPYQHRYDLPGGTPEDFEGSQTTLSREFREETGLRPMSVQQLGLKSFCYPWIFEQTTFNQHRALFYRVNSVTGALLEQTQQFEGQDSAGATFIKLEALNSENASPLVLTAKAYLETHTFDDSDMTLEHWTVL</sequence>
<protein>
    <submittedName>
        <fullName evidence="4">NUDIX family hydrolase</fullName>
    </submittedName>
</protein>
<dbReference type="STRING" id="1620.IV67_GL001010"/>
<dbReference type="CDD" id="cd04686">
    <property type="entry name" value="NUDIX_Hydrolase"/>
    <property type="match status" value="1"/>
</dbReference>
<proteinExistence type="inferred from homology"/>
<dbReference type="PROSITE" id="PS00893">
    <property type="entry name" value="NUDIX_BOX"/>
    <property type="match status" value="1"/>
</dbReference>
<comment type="similarity">
    <text evidence="1">Belongs to the Nudix hydrolase family.</text>
</comment>
<keyword evidence="5" id="KW-1185">Reference proteome</keyword>
<dbReference type="Proteomes" id="UP000051673">
    <property type="component" value="Unassembled WGS sequence"/>
</dbReference>
<dbReference type="Pfam" id="PF00293">
    <property type="entry name" value="NUDIX"/>
    <property type="match status" value="1"/>
</dbReference>
<dbReference type="PROSITE" id="PS51462">
    <property type="entry name" value="NUDIX"/>
    <property type="match status" value="1"/>
</dbReference>
<evidence type="ECO:0000313" key="4">
    <source>
        <dbReference type="EMBL" id="KRN75961.1"/>
    </source>
</evidence>
<feature type="domain" description="Nudix hydrolase" evidence="3">
    <location>
        <begin position="4"/>
        <end position="144"/>
    </location>
</feature>
<comment type="caution">
    <text evidence="4">The sequence shown here is derived from an EMBL/GenBank/DDBJ whole genome shotgun (WGS) entry which is preliminary data.</text>
</comment>
<dbReference type="InterPro" id="IPR015797">
    <property type="entry name" value="NUDIX_hydrolase-like_dom_sf"/>
</dbReference>
<organism evidence="4 5">
    <name type="scientific">Weissella minor</name>
    <dbReference type="NCBI Taxonomy" id="1620"/>
    <lineage>
        <taxon>Bacteria</taxon>
        <taxon>Bacillati</taxon>
        <taxon>Bacillota</taxon>
        <taxon>Bacilli</taxon>
        <taxon>Lactobacillales</taxon>
        <taxon>Lactobacillaceae</taxon>
        <taxon>Weissella</taxon>
    </lineage>
</organism>
<evidence type="ECO:0000256" key="1">
    <source>
        <dbReference type="ARBA" id="ARBA00005582"/>
    </source>
</evidence>
<evidence type="ECO:0000313" key="5">
    <source>
        <dbReference type="Proteomes" id="UP000051673"/>
    </source>
</evidence>
<dbReference type="PANTHER" id="PTHR43736">
    <property type="entry name" value="ADP-RIBOSE PYROPHOSPHATASE"/>
    <property type="match status" value="1"/>
</dbReference>
<gene>
    <name evidence="4" type="ORF">IV67_GL001010</name>
</gene>
<reference evidence="4 5" key="1">
    <citation type="journal article" date="2015" name="Genome Announc.">
        <title>Expanding the biotechnology potential of lactobacilli through comparative genomics of 213 strains and associated genera.</title>
        <authorList>
            <person name="Sun Z."/>
            <person name="Harris H.M."/>
            <person name="McCann A."/>
            <person name="Guo C."/>
            <person name="Argimon S."/>
            <person name="Zhang W."/>
            <person name="Yang X."/>
            <person name="Jeffery I.B."/>
            <person name="Cooney J.C."/>
            <person name="Kagawa T.F."/>
            <person name="Liu W."/>
            <person name="Song Y."/>
            <person name="Salvetti E."/>
            <person name="Wrobel A."/>
            <person name="Rasinkangas P."/>
            <person name="Parkhill J."/>
            <person name="Rea M.C."/>
            <person name="O'Sullivan O."/>
            <person name="Ritari J."/>
            <person name="Douillard F.P."/>
            <person name="Paul Ross R."/>
            <person name="Yang R."/>
            <person name="Briner A.E."/>
            <person name="Felis G.E."/>
            <person name="de Vos W.M."/>
            <person name="Barrangou R."/>
            <person name="Klaenhammer T.R."/>
            <person name="Caufield P.W."/>
            <person name="Cui Y."/>
            <person name="Zhang H."/>
            <person name="O'Toole P.W."/>
        </authorList>
    </citation>
    <scope>NUCLEOTIDE SEQUENCE [LARGE SCALE GENOMIC DNA]</scope>
    <source>
        <strain evidence="4 5">DSM 20014</strain>
    </source>
</reference>
<accession>A0A0R2JF36</accession>